<accession>A0A0P6XCK3</accession>
<keyword evidence="2" id="KW-0812">Transmembrane</keyword>
<evidence type="ECO:0000313" key="3">
    <source>
        <dbReference type="EMBL" id="KPL80224.1"/>
    </source>
</evidence>
<dbReference type="STRING" id="70996.SE18_24520"/>
<organism evidence="3 4">
    <name type="scientific">Herpetosiphon geysericola</name>
    <dbReference type="NCBI Taxonomy" id="70996"/>
    <lineage>
        <taxon>Bacteria</taxon>
        <taxon>Bacillati</taxon>
        <taxon>Chloroflexota</taxon>
        <taxon>Chloroflexia</taxon>
        <taxon>Herpetosiphonales</taxon>
        <taxon>Herpetosiphonaceae</taxon>
        <taxon>Herpetosiphon</taxon>
    </lineage>
</organism>
<feature type="region of interest" description="Disordered" evidence="1">
    <location>
        <begin position="83"/>
        <end position="105"/>
    </location>
</feature>
<evidence type="ECO:0000256" key="2">
    <source>
        <dbReference type="SAM" id="Phobius"/>
    </source>
</evidence>
<dbReference type="RefSeq" id="WP_054537108.1">
    <property type="nucleotide sequence ID" value="NZ_LGKP01000040.1"/>
</dbReference>
<protein>
    <submittedName>
        <fullName evidence="3">Uncharacterized protein</fullName>
    </submittedName>
</protein>
<comment type="caution">
    <text evidence="3">The sequence shown here is derived from an EMBL/GenBank/DDBJ whole genome shotgun (WGS) entry which is preliminary data.</text>
</comment>
<gene>
    <name evidence="3" type="ORF">SE18_24520</name>
</gene>
<proteinExistence type="predicted"/>
<dbReference type="Proteomes" id="UP000050277">
    <property type="component" value="Unassembled WGS sequence"/>
</dbReference>
<dbReference type="EMBL" id="LGKP01000040">
    <property type="protein sequence ID" value="KPL80224.1"/>
    <property type="molecule type" value="Genomic_DNA"/>
</dbReference>
<keyword evidence="2" id="KW-1133">Transmembrane helix</keyword>
<reference evidence="3 4" key="1">
    <citation type="submission" date="2015-07" db="EMBL/GenBank/DDBJ databases">
        <title>Whole genome sequence of Herpetosiphon geysericola DSM 7119.</title>
        <authorList>
            <person name="Hemp J."/>
            <person name="Ward L.M."/>
            <person name="Pace L.A."/>
            <person name="Fischer W.W."/>
        </authorList>
    </citation>
    <scope>NUCLEOTIDE SEQUENCE [LARGE SCALE GENOMIC DNA]</scope>
    <source>
        <strain evidence="3 4">DSM 7119</strain>
    </source>
</reference>
<keyword evidence="4" id="KW-1185">Reference proteome</keyword>
<dbReference type="AlphaFoldDB" id="A0A0P6XCK3"/>
<keyword evidence="2" id="KW-0472">Membrane</keyword>
<name>A0A0P6XCK3_9CHLR</name>
<evidence type="ECO:0000313" key="4">
    <source>
        <dbReference type="Proteomes" id="UP000050277"/>
    </source>
</evidence>
<evidence type="ECO:0000256" key="1">
    <source>
        <dbReference type="SAM" id="MobiDB-lite"/>
    </source>
</evidence>
<sequence length="105" mass="11741">MTEIESLFKLFGTPGAILGGIIYVAKLFAPMVQKYLNNNEVTLKSIATSLSESVVWQRMADLRLERLEQQGEENTNVLMRLANANGVAHPRPTKPKRLVGTNEDR</sequence>
<feature type="transmembrane region" description="Helical" evidence="2">
    <location>
        <begin position="6"/>
        <end position="25"/>
    </location>
</feature>